<evidence type="ECO:0000256" key="2">
    <source>
        <dbReference type="ARBA" id="ARBA00022448"/>
    </source>
</evidence>
<dbReference type="InterPro" id="IPR050171">
    <property type="entry name" value="MFS_Transporters"/>
</dbReference>
<evidence type="ECO:0000256" key="3">
    <source>
        <dbReference type="ARBA" id="ARBA00022475"/>
    </source>
</evidence>
<dbReference type="GO" id="GO:0022857">
    <property type="term" value="F:transmembrane transporter activity"/>
    <property type="evidence" value="ECO:0007669"/>
    <property type="project" value="InterPro"/>
</dbReference>
<dbReference type="CDD" id="cd17325">
    <property type="entry name" value="MFS_MdtG_SLC18_like"/>
    <property type="match status" value="1"/>
</dbReference>
<evidence type="ECO:0000256" key="7">
    <source>
        <dbReference type="SAM" id="Phobius"/>
    </source>
</evidence>
<keyword evidence="4 7" id="KW-0812">Transmembrane</keyword>
<dbReference type="AlphaFoldDB" id="A0A455STT6"/>
<dbReference type="InterPro" id="IPR011701">
    <property type="entry name" value="MFS"/>
</dbReference>
<evidence type="ECO:0000313" key="9">
    <source>
        <dbReference type="EMBL" id="BBH89465.1"/>
    </source>
</evidence>
<dbReference type="InterPro" id="IPR020846">
    <property type="entry name" value="MFS_dom"/>
</dbReference>
<feature type="transmembrane region" description="Helical" evidence="7">
    <location>
        <begin position="157"/>
        <end position="179"/>
    </location>
</feature>
<gene>
    <name evidence="9" type="ORF">KTC_42160</name>
</gene>
<evidence type="ECO:0000256" key="6">
    <source>
        <dbReference type="ARBA" id="ARBA00023136"/>
    </source>
</evidence>
<feature type="transmembrane region" description="Helical" evidence="7">
    <location>
        <begin position="319"/>
        <end position="338"/>
    </location>
</feature>
<dbReference type="Pfam" id="PF07690">
    <property type="entry name" value="MFS_1"/>
    <property type="match status" value="2"/>
</dbReference>
<dbReference type="InterPro" id="IPR036259">
    <property type="entry name" value="MFS_trans_sf"/>
</dbReference>
<name>A0A455STT6_9CHLR</name>
<keyword evidence="5 7" id="KW-1133">Transmembrane helix</keyword>
<evidence type="ECO:0000256" key="1">
    <source>
        <dbReference type="ARBA" id="ARBA00004651"/>
    </source>
</evidence>
<dbReference type="GO" id="GO:0005886">
    <property type="term" value="C:plasma membrane"/>
    <property type="evidence" value="ECO:0007669"/>
    <property type="project" value="UniProtKB-SubCell"/>
</dbReference>
<organism evidence="9">
    <name type="scientific">Thermosporothrix sp. COM3</name>
    <dbReference type="NCBI Taxonomy" id="2490863"/>
    <lineage>
        <taxon>Bacteria</taxon>
        <taxon>Bacillati</taxon>
        <taxon>Chloroflexota</taxon>
        <taxon>Ktedonobacteria</taxon>
        <taxon>Ktedonobacterales</taxon>
        <taxon>Thermosporotrichaceae</taxon>
        <taxon>Thermosporothrix</taxon>
    </lineage>
</organism>
<sequence>MSANHSSTNTSVSEHMQSGLPTIPDTPVWRNRTLLAISLAVCVTYIGLSMVTPIRVLYAEQQGASLTIISMMANAFLISNFAFQFPAGWLSDKLGHKRLMIIGLILQAILTIIYLVITDPILFIVLRFLEGMVGAAVAPAGRAMVIEAVPEHQRGEAFGIFGAALNVGFLLGPGLGGLLGYTNTFIGSVVTRLIGLVLIITLVKSGISHKITQTKQKTKLPLHMLFPLGLIGAYVIAFGDYLFLGFDQTVMPIWLHNDLGATVTVVGIIYMLWSVPNIILSPLGGRLADRLSRKWIILVGGLLQVPLYMAYGLANSATLVGILFVIHGAVYGLMLPALDAHVATSSTANTRAQIQGLYNMFGFMGAFVGSTLFLPLYHLNFRLPLVVNGIGYGISILIGCLIIFASQRKRA</sequence>
<comment type="subcellular location">
    <subcellularLocation>
        <location evidence="1">Cell membrane</location>
        <topology evidence="1">Multi-pass membrane protein</topology>
    </subcellularLocation>
</comment>
<feature type="transmembrane region" description="Helical" evidence="7">
    <location>
        <begin position="64"/>
        <end position="87"/>
    </location>
</feature>
<keyword evidence="6 7" id="KW-0472">Membrane</keyword>
<keyword evidence="3" id="KW-1003">Cell membrane</keyword>
<feature type="domain" description="Major facilitator superfamily (MFS) profile" evidence="8">
    <location>
        <begin position="33"/>
        <end position="411"/>
    </location>
</feature>
<feature type="transmembrane region" description="Helical" evidence="7">
    <location>
        <begin position="224"/>
        <end position="243"/>
    </location>
</feature>
<dbReference type="EMBL" id="AP019376">
    <property type="protein sequence ID" value="BBH89465.1"/>
    <property type="molecule type" value="Genomic_DNA"/>
</dbReference>
<dbReference type="PANTHER" id="PTHR23517">
    <property type="entry name" value="RESISTANCE PROTEIN MDTM, PUTATIVE-RELATED-RELATED"/>
    <property type="match status" value="1"/>
</dbReference>
<keyword evidence="2" id="KW-0813">Transport</keyword>
<feature type="transmembrane region" description="Helical" evidence="7">
    <location>
        <begin position="34"/>
        <end position="58"/>
    </location>
</feature>
<feature type="transmembrane region" description="Helical" evidence="7">
    <location>
        <begin position="123"/>
        <end position="145"/>
    </location>
</feature>
<feature type="transmembrane region" description="Helical" evidence="7">
    <location>
        <begin position="99"/>
        <end position="117"/>
    </location>
</feature>
<accession>A0A455STT6</accession>
<feature type="transmembrane region" description="Helical" evidence="7">
    <location>
        <begin position="185"/>
        <end position="203"/>
    </location>
</feature>
<proteinExistence type="predicted"/>
<feature type="transmembrane region" description="Helical" evidence="7">
    <location>
        <begin position="295"/>
        <end position="313"/>
    </location>
</feature>
<dbReference type="PROSITE" id="PS50850">
    <property type="entry name" value="MFS"/>
    <property type="match status" value="1"/>
</dbReference>
<dbReference type="SUPFAM" id="SSF103473">
    <property type="entry name" value="MFS general substrate transporter"/>
    <property type="match status" value="1"/>
</dbReference>
<feature type="transmembrane region" description="Helical" evidence="7">
    <location>
        <begin position="263"/>
        <end position="283"/>
    </location>
</feature>
<evidence type="ECO:0000256" key="4">
    <source>
        <dbReference type="ARBA" id="ARBA00022692"/>
    </source>
</evidence>
<dbReference type="PRINTS" id="PR01036">
    <property type="entry name" value="TCRTETB"/>
</dbReference>
<protein>
    <submittedName>
        <fullName evidence="9">MFS transporter</fullName>
    </submittedName>
</protein>
<feature type="transmembrane region" description="Helical" evidence="7">
    <location>
        <begin position="358"/>
        <end position="379"/>
    </location>
</feature>
<feature type="transmembrane region" description="Helical" evidence="7">
    <location>
        <begin position="385"/>
        <end position="405"/>
    </location>
</feature>
<reference evidence="9" key="1">
    <citation type="submission" date="2018-12" db="EMBL/GenBank/DDBJ databases">
        <title>Novel natural products biosynthetic potential of the class Ktedonobacteria.</title>
        <authorList>
            <person name="Zheng Y."/>
            <person name="Saitou A."/>
            <person name="Wang C.M."/>
            <person name="Toyoda A."/>
            <person name="Minakuchi Y."/>
            <person name="Sekiguchi Y."/>
            <person name="Ueda K."/>
            <person name="Takano H."/>
            <person name="Sakai Y."/>
            <person name="Yokota A."/>
            <person name="Yabe S."/>
        </authorList>
    </citation>
    <scope>NUCLEOTIDE SEQUENCE</scope>
    <source>
        <strain evidence="9">COM3</strain>
    </source>
</reference>
<evidence type="ECO:0000259" key="8">
    <source>
        <dbReference type="PROSITE" id="PS50850"/>
    </source>
</evidence>
<evidence type="ECO:0000256" key="5">
    <source>
        <dbReference type="ARBA" id="ARBA00022989"/>
    </source>
</evidence>
<dbReference type="Gene3D" id="1.20.1250.20">
    <property type="entry name" value="MFS general substrate transporter like domains"/>
    <property type="match status" value="2"/>
</dbReference>